<reference evidence="1 2" key="1">
    <citation type="submission" date="2014-01" db="EMBL/GenBank/DDBJ databases">
        <title>Isolation of Serratia multitudinisentens RB-25 from Ex-Landfill site.</title>
        <authorList>
            <person name="Robson E.H.J."/>
        </authorList>
    </citation>
    <scope>NUCLEOTIDE SEQUENCE [LARGE SCALE GENOMIC DNA]</scope>
    <source>
        <strain evidence="1 2">RB-25</strain>
    </source>
</reference>
<dbReference type="OrthoDB" id="2604824at2"/>
<dbReference type="GO" id="GO:0007229">
    <property type="term" value="P:integrin-mediated signaling pathway"/>
    <property type="evidence" value="ECO:0007669"/>
    <property type="project" value="UniProtKB-KW"/>
</dbReference>
<sequence length="147" mass="16168">MGNSFSFSTDTATLSIFDFQAIKHRINDTADWWSLPEDEIDEVNKGNIIFLGLLDDGVYKVDVVDKINNPDGTLFLKVPSGEVFIGAGEDATGGDLEPDSSDSISGKTFKLPVNNYSVSFKRDDEIILISFIPSSENTNKIESLVRI</sequence>
<protein>
    <submittedName>
        <fullName evidence="1">Integrin</fullName>
    </submittedName>
</protein>
<proteinExistence type="predicted"/>
<organism evidence="1 2">
    <name type="scientific">Chania multitudinisentens RB-25</name>
    <dbReference type="NCBI Taxonomy" id="1441930"/>
    <lineage>
        <taxon>Bacteria</taxon>
        <taxon>Pseudomonadati</taxon>
        <taxon>Pseudomonadota</taxon>
        <taxon>Gammaproteobacteria</taxon>
        <taxon>Enterobacterales</taxon>
        <taxon>Yersiniaceae</taxon>
        <taxon>Chania</taxon>
    </lineage>
</organism>
<reference evidence="1 2" key="2">
    <citation type="submission" date="2015-03" db="EMBL/GenBank/DDBJ databases">
        <authorList>
            <person name="Chan K.-G."/>
        </authorList>
    </citation>
    <scope>NUCLEOTIDE SEQUENCE [LARGE SCALE GENOMIC DNA]</scope>
    <source>
        <strain evidence="1 2">RB-25</strain>
    </source>
</reference>
<dbReference type="InterPro" id="IPR045665">
    <property type="entry name" value="DUF6386"/>
</dbReference>
<name>W0LB95_9GAMM</name>
<keyword evidence="2" id="KW-1185">Reference proteome</keyword>
<evidence type="ECO:0000313" key="2">
    <source>
        <dbReference type="Proteomes" id="UP000019030"/>
    </source>
</evidence>
<dbReference type="EMBL" id="CP007044">
    <property type="protein sequence ID" value="AHG19537.1"/>
    <property type="molecule type" value="Genomic_DNA"/>
</dbReference>
<evidence type="ECO:0000313" key="1">
    <source>
        <dbReference type="EMBL" id="AHG19537.1"/>
    </source>
</evidence>
<accession>W0LB95</accession>
<dbReference type="AlphaFoldDB" id="W0LB95"/>
<dbReference type="RefSeq" id="WP_024914456.1">
    <property type="nucleotide sequence ID" value="NZ_CP007044.2"/>
</dbReference>
<keyword evidence="1" id="KW-0401">Integrin</keyword>
<dbReference type="eggNOG" id="ENOG5032TQ1">
    <property type="taxonomic scope" value="Bacteria"/>
</dbReference>
<dbReference type="KEGG" id="sfo:Z042_07875"/>
<gene>
    <name evidence="1" type="ORF">Z042_07875</name>
</gene>
<dbReference type="Proteomes" id="UP000019030">
    <property type="component" value="Chromosome"/>
</dbReference>
<dbReference type="HOGENOM" id="CLU_147999_0_0_6"/>
<dbReference type="Pfam" id="PF19923">
    <property type="entry name" value="DUF6386"/>
    <property type="match status" value="1"/>
</dbReference>